<feature type="domain" description="YspA cpYpsA-related SLOG" evidence="1">
    <location>
        <begin position="6"/>
        <end position="71"/>
    </location>
</feature>
<evidence type="ECO:0000313" key="2">
    <source>
        <dbReference type="EMBL" id="KKM13816.1"/>
    </source>
</evidence>
<gene>
    <name evidence="2" type="ORF">LCGC14_1712410</name>
</gene>
<protein>
    <recommendedName>
        <fullName evidence="1">YspA cpYpsA-related SLOG domain-containing protein</fullName>
    </recommendedName>
</protein>
<proteinExistence type="predicted"/>
<dbReference type="Pfam" id="PF10686">
    <property type="entry name" value="YAcAr"/>
    <property type="match status" value="1"/>
</dbReference>
<evidence type="ECO:0000259" key="1">
    <source>
        <dbReference type="Pfam" id="PF10686"/>
    </source>
</evidence>
<name>A0A0F9HEG1_9ZZZZ</name>
<sequence length="124" mass="13590">MAPPLRLLVCGSREWTDIEPIRRAMDQAIVDHGPMEVLIHGTCRGPDTIAGDIAQSWGVHVEAYPALWNTYGKRAGYLRNAQMLKEGKPTLVLAFPVPGSRGTHMMIGLTHAAGIPIIVRDNRP</sequence>
<dbReference type="AlphaFoldDB" id="A0A0F9HEG1"/>
<reference evidence="2" key="1">
    <citation type="journal article" date="2015" name="Nature">
        <title>Complex archaea that bridge the gap between prokaryotes and eukaryotes.</title>
        <authorList>
            <person name="Spang A."/>
            <person name="Saw J.H."/>
            <person name="Jorgensen S.L."/>
            <person name="Zaremba-Niedzwiedzka K."/>
            <person name="Martijn J."/>
            <person name="Lind A.E."/>
            <person name="van Eijk R."/>
            <person name="Schleper C."/>
            <person name="Guy L."/>
            <person name="Ettema T.J."/>
        </authorList>
    </citation>
    <scope>NUCLEOTIDE SEQUENCE</scope>
</reference>
<dbReference type="EMBL" id="LAZR01015292">
    <property type="protein sequence ID" value="KKM13816.1"/>
    <property type="molecule type" value="Genomic_DNA"/>
</dbReference>
<organism evidence="2">
    <name type="scientific">marine sediment metagenome</name>
    <dbReference type="NCBI Taxonomy" id="412755"/>
    <lineage>
        <taxon>unclassified sequences</taxon>
        <taxon>metagenomes</taxon>
        <taxon>ecological metagenomes</taxon>
    </lineage>
</organism>
<comment type="caution">
    <text evidence="2">The sequence shown here is derived from an EMBL/GenBank/DDBJ whole genome shotgun (WGS) entry which is preliminary data.</text>
</comment>
<dbReference type="InterPro" id="IPR019627">
    <property type="entry name" value="YAcAr"/>
</dbReference>
<accession>A0A0F9HEG1</accession>